<protein>
    <submittedName>
        <fullName evidence="1">Uncharacterized protein</fullName>
    </submittedName>
</protein>
<name>E0SQB2_IGNAA</name>
<evidence type="ECO:0000313" key="1">
    <source>
        <dbReference type="EMBL" id="ADM27062.1"/>
    </source>
</evidence>
<sequence>MVWLSKRELAYYIVLKRVFGYNQFNLGEALDILKYLGSKRIARKIIRRLAKRGFIQKINEVNYRVMELEPALINILSRYIFNRMYKSMRSQNTPIKIIEKELRIIVHGNCMDRNLEVLGRSLSDIMYIECKENH</sequence>
<gene>
    <name evidence="1" type="ordered locus">Igag_0213</name>
</gene>
<organism evidence="1 2">
    <name type="scientific">Ignisphaera aggregans (strain DSM 17230 / JCM 13409 / AQ1.S1)</name>
    <dbReference type="NCBI Taxonomy" id="583356"/>
    <lineage>
        <taxon>Archaea</taxon>
        <taxon>Thermoproteota</taxon>
        <taxon>Thermoprotei</taxon>
        <taxon>Desulfurococcales</taxon>
        <taxon>Desulfurococcaceae</taxon>
        <taxon>Ignisphaera</taxon>
    </lineage>
</organism>
<accession>E0SQB2</accession>
<dbReference type="BioCyc" id="IAGG583356:GHAH-223-MONOMER"/>
<dbReference type="HOGENOM" id="CLU_1891394_0_0_2"/>
<dbReference type="Proteomes" id="UP000001304">
    <property type="component" value="Chromosome"/>
</dbReference>
<keyword evidence="2" id="KW-1185">Reference proteome</keyword>
<dbReference type="EMBL" id="CP002098">
    <property type="protein sequence ID" value="ADM27062.1"/>
    <property type="molecule type" value="Genomic_DNA"/>
</dbReference>
<proteinExistence type="predicted"/>
<evidence type="ECO:0000313" key="2">
    <source>
        <dbReference type="Proteomes" id="UP000001304"/>
    </source>
</evidence>
<dbReference type="KEGG" id="iag:Igag_0213"/>
<reference evidence="1 2" key="1">
    <citation type="journal article" date="2010" name="Stand. Genomic Sci.">
        <title>Complete genome sequence of Ignisphaera aggregans type strain (AQ1.S1).</title>
        <authorList>
            <person name="Goker M."/>
            <person name="Held B."/>
            <person name="Lapidus A."/>
            <person name="Nolan M."/>
            <person name="Spring S."/>
            <person name="Yasawong M."/>
            <person name="Lucas S."/>
            <person name="Glavina Del Rio T."/>
            <person name="Tice H."/>
            <person name="Cheng J.F."/>
            <person name="Goodwin L."/>
            <person name="Tapia R."/>
            <person name="Pitluck S."/>
            <person name="Liolios K."/>
            <person name="Ivanova N."/>
            <person name="Mavromatis K."/>
            <person name="Mikhailova N."/>
            <person name="Pati A."/>
            <person name="Chen A."/>
            <person name="Palaniappan K."/>
            <person name="Brambilla E."/>
            <person name="Land M."/>
            <person name="Hauser L."/>
            <person name="Chang Y.J."/>
            <person name="Jeffries C.D."/>
            <person name="Brettin T."/>
            <person name="Detter J.C."/>
            <person name="Han C."/>
            <person name="Rohde M."/>
            <person name="Sikorski J."/>
            <person name="Woyke T."/>
            <person name="Bristow J."/>
            <person name="Eisen J.A."/>
            <person name="Markowitz V."/>
            <person name="Hugenholtz P."/>
            <person name="Kyrpides N.C."/>
            <person name="Klenk H.P."/>
        </authorList>
    </citation>
    <scope>NUCLEOTIDE SEQUENCE [LARGE SCALE GENOMIC DNA]</scope>
    <source>
        <strain evidence="2">DSM 17230 / JCM 13409 / AQ1.S1</strain>
    </source>
</reference>
<dbReference type="AlphaFoldDB" id="E0SQB2"/>